<evidence type="ECO:0000256" key="8">
    <source>
        <dbReference type="ARBA" id="ARBA00031423"/>
    </source>
</evidence>
<organism evidence="12 13">
    <name type="scientific">Volucribacter amazonae</name>
    <dbReference type="NCBI Taxonomy" id="256731"/>
    <lineage>
        <taxon>Bacteria</taxon>
        <taxon>Pseudomonadati</taxon>
        <taxon>Pseudomonadota</taxon>
        <taxon>Gammaproteobacteria</taxon>
        <taxon>Pasteurellales</taxon>
        <taxon>Pasteurellaceae</taxon>
        <taxon>Volucribacter</taxon>
    </lineage>
</organism>
<protein>
    <recommendedName>
        <fullName evidence="4 10">4-alpha-glucanotransferase</fullName>
        <ecNumber evidence="3 10">2.4.1.25</ecNumber>
    </recommendedName>
    <alternativeName>
        <fullName evidence="8 10">Amylomaltase</fullName>
    </alternativeName>
    <alternativeName>
        <fullName evidence="9 10">Disproportionating enzyme</fullName>
    </alternativeName>
</protein>
<evidence type="ECO:0000256" key="4">
    <source>
        <dbReference type="ARBA" id="ARBA00020295"/>
    </source>
</evidence>
<evidence type="ECO:0000256" key="1">
    <source>
        <dbReference type="ARBA" id="ARBA00000439"/>
    </source>
</evidence>
<dbReference type="InterPro" id="IPR003385">
    <property type="entry name" value="Glyco_hydro_77"/>
</dbReference>
<proteinExistence type="inferred from homology"/>
<dbReference type="PANTHER" id="PTHR32438:SF5">
    <property type="entry name" value="4-ALPHA-GLUCANOTRANSFERASE DPE1, CHLOROPLASTIC_AMYLOPLASTIC"/>
    <property type="match status" value="1"/>
</dbReference>
<dbReference type="InterPro" id="IPR017853">
    <property type="entry name" value="GH"/>
</dbReference>
<dbReference type="Pfam" id="PF02446">
    <property type="entry name" value="Glyco_hydro_77"/>
    <property type="match status" value="1"/>
</dbReference>
<dbReference type="EMBL" id="LWID01000001">
    <property type="protein sequence ID" value="MDG6895130.1"/>
    <property type="molecule type" value="Genomic_DNA"/>
</dbReference>
<accession>A0A9X4P9I8</accession>
<keyword evidence="5 10" id="KW-0328">Glycosyltransferase</keyword>
<keyword evidence="6 10" id="KW-0808">Transferase</keyword>
<dbReference type="GO" id="GO:0004134">
    <property type="term" value="F:4-alpha-glucanotransferase activity"/>
    <property type="evidence" value="ECO:0007669"/>
    <property type="project" value="UniProtKB-EC"/>
</dbReference>
<dbReference type="EC" id="2.4.1.25" evidence="3 10"/>
<name>A0A9X4P9I8_9PAST</name>
<dbReference type="NCBIfam" id="NF008274">
    <property type="entry name" value="PRK11052.1"/>
    <property type="match status" value="1"/>
</dbReference>
<comment type="similarity">
    <text evidence="2 10">Belongs to the disproportionating enzyme family.</text>
</comment>
<reference evidence="12" key="1">
    <citation type="submission" date="2016-03" db="EMBL/GenBank/DDBJ databases">
        <title>Co-evolution between Pasteurellaceae and their hosts.</title>
        <authorList>
            <person name="Hansen M.J."/>
            <person name="Bojesen A.M."/>
            <person name="Planet P."/>
        </authorList>
    </citation>
    <scope>NUCLEOTIDE SEQUENCE</scope>
    <source>
        <strain evidence="12">146/S8/89</strain>
    </source>
</reference>
<keyword evidence="13" id="KW-1185">Reference proteome</keyword>
<evidence type="ECO:0000256" key="5">
    <source>
        <dbReference type="ARBA" id="ARBA00022676"/>
    </source>
</evidence>
<dbReference type="AlphaFoldDB" id="A0A9X4P9I8"/>
<keyword evidence="7 10" id="KW-0119">Carbohydrate metabolism</keyword>
<evidence type="ECO:0000259" key="11">
    <source>
        <dbReference type="Pfam" id="PF21226"/>
    </source>
</evidence>
<comment type="caution">
    <text evidence="12">The sequence shown here is derived from an EMBL/GenBank/DDBJ whole genome shotgun (WGS) entry which is preliminary data.</text>
</comment>
<evidence type="ECO:0000313" key="13">
    <source>
        <dbReference type="Proteomes" id="UP001155500"/>
    </source>
</evidence>
<dbReference type="SUPFAM" id="SSF51445">
    <property type="entry name" value="(Trans)glycosidases"/>
    <property type="match status" value="1"/>
</dbReference>
<dbReference type="Proteomes" id="UP001155500">
    <property type="component" value="Unassembled WGS sequence"/>
</dbReference>
<evidence type="ECO:0000256" key="6">
    <source>
        <dbReference type="ARBA" id="ARBA00022679"/>
    </source>
</evidence>
<evidence type="ECO:0000256" key="3">
    <source>
        <dbReference type="ARBA" id="ARBA00012560"/>
    </source>
</evidence>
<dbReference type="PANTHER" id="PTHR32438">
    <property type="entry name" value="4-ALPHA-GLUCANOTRANSFERASE DPE1, CHLOROPLASTIC/AMYLOPLASTIC"/>
    <property type="match status" value="1"/>
</dbReference>
<gene>
    <name evidence="12" type="ORF">A6A20_05700</name>
</gene>
<dbReference type="Pfam" id="PF21226">
    <property type="entry name" value="MalQ_N"/>
    <property type="match status" value="1"/>
</dbReference>
<evidence type="ECO:0000256" key="7">
    <source>
        <dbReference type="ARBA" id="ARBA00023277"/>
    </source>
</evidence>
<evidence type="ECO:0000313" key="12">
    <source>
        <dbReference type="EMBL" id="MDG6895130.1"/>
    </source>
</evidence>
<comment type="catalytic activity">
    <reaction evidence="1 10">
        <text>Transfers a segment of a (1-&gt;4)-alpha-D-glucan to a new position in an acceptor, which may be glucose or a (1-&gt;4)-alpha-D-glucan.</text>
        <dbReference type="EC" id="2.4.1.25"/>
    </reaction>
</comment>
<dbReference type="Gene3D" id="3.20.20.80">
    <property type="entry name" value="Glycosidases"/>
    <property type="match status" value="1"/>
</dbReference>
<evidence type="ECO:0000256" key="10">
    <source>
        <dbReference type="RuleBase" id="RU361207"/>
    </source>
</evidence>
<dbReference type="NCBIfam" id="TIGR00217">
    <property type="entry name" value="malQ"/>
    <property type="match status" value="1"/>
</dbReference>
<dbReference type="RefSeq" id="WP_279572558.1">
    <property type="nucleotide sequence ID" value="NZ_LWID01000001.1"/>
</dbReference>
<feature type="domain" description="MalQ N-terminal beta-sandwich" evidence="11">
    <location>
        <begin position="53"/>
        <end position="130"/>
    </location>
</feature>
<sequence length="692" mass="79691">MKVRSIFNKKCIQAGILPYFQTETGVKQHIADQVKQKLFNALNGKHKTQSIPLPNVKVFSQHKQPYFVKLTGLNKHYQAKWQLVLENGKQITGKVKRNAIQLPNDLPLGYHQLTLNGQKKQYTCRIIISPHQCYQPQVIQQKQKLWGTFLQLYGLKSKQNWGIGDFADLKQFIQHFSHYQADFIGLNPIHSLFPANPDLISPYSPSSRRWLNIAYIHVNEVAEFQQSPQAQDWFNSETIQQQLAELRNLAWIDYPQVIKLKLTGLRLAFNQVKTTLQQNPLSDFAQFIQTNGEALQQQATFDALHHHLTQQSHLLGGWDSWAEAYQDYHSPAVQQFRQQYADEVLFYAWLQFLAEQQFAQCQQLCSQKGMSIGLYRDLAVGVANNGVETWQNQSLYSLNASIGAPPDILAPQGQNWGLAPMNPHSLIQQGYQPFIDLLRANMQHCGALRLDHIMALLRLWWIPKGDTAHNGAYIRYPVDDLIAILALESQRHQCLIIGEDLGTVPKEIIKKLADAGIFSYKIFYFEFDQQGQNRDLQDYPYQSMTTLSTHDLPTINGYWQGYDFTLGQQFGVYPDPKILKQLKQDRINAKKQILQRLRQHQIAIEQGIDESLESKVTKTFTHQLQSYVAKVNSALFGFQPEDWLNMREPVNIPGTSFQYANWQRKLTAEIDEIFNDPTIQQLLITVNQARKS</sequence>
<evidence type="ECO:0000256" key="9">
    <source>
        <dbReference type="ARBA" id="ARBA00031501"/>
    </source>
</evidence>
<dbReference type="GO" id="GO:0005975">
    <property type="term" value="P:carbohydrate metabolic process"/>
    <property type="evidence" value="ECO:0007669"/>
    <property type="project" value="InterPro"/>
</dbReference>
<dbReference type="InterPro" id="IPR048458">
    <property type="entry name" value="MalQ_N"/>
</dbReference>
<evidence type="ECO:0000256" key="2">
    <source>
        <dbReference type="ARBA" id="ARBA00005684"/>
    </source>
</evidence>